<protein>
    <recommendedName>
        <fullName evidence="2">Beta-lactamase-related domain-containing protein</fullName>
    </recommendedName>
</protein>
<dbReference type="RefSeq" id="WP_105943117.1">
    <property type="nucleotide sequence ID" value="NZ_CP027433.1"/>
</dbReference>
<dbReference type="Proteomes" id="UP000239814">
    <property type="component" value="Chromosome"/>
</dbReference>
<accession>A0A2S0KIA6</accession>
<dbReference type="PANTHER" id="PTHR43283:SF7">
    <property type="entry name" value="BETA-LACTAMASE-RELATED DOMAIN-CONTAINING PROTEIN"/>
    <property type="match status" value="1"/>
</dbReference>
<evidence type="ECO:0000313" key="3">
    <source>
        <dbReference type="EMBL" id="AVM01409.1"/>
    </source>
</evidence>
<evidence type="ECO:0000256" key="1">
    <source>
        <dbReference type="SAM" id="SignalP"/>
    </source>
</evidence>
<evidence type="ECO:0000313" key="4">
    <source>
        <dbReference type="Proteomes" id="UP000239814"/>
    </source>
</evidence>
<keyword evidence="4" id="KW-1185">Reference proteome</keyword>
<sequence>MHHDSLLRRVRRAAAVGLALVVAAGLTVPAAGAAPELRCERPGERAAPATVNVDPVRLSAALDYGMQTGAGVVQVYRHGCLIGERRIVGDRQLPVFSASKSVAALVVGRAVAMGHLRVDDRLGAFFPRADAAHRALTVKQLLTQTTGLKYDVVADARGSVTDAVRTALETPVVSRPGTVFHYAQSPLALLAEIVRRATGSDFVDFAARELFGEIGIDRSAWSWRRDARGTPMIAGGLSLRPDDLARFGRLLQARGTYAGARLIDPAFLDEAVRGTAANPGYGYTFWSNRGSRHVNTSGTAVNHPVWNGSPRDTYAMSGAFGQFLVVMPSRGLTIVRMGIPTDASAVEEPASILAGSSNPQFKELFRRVAATPTGP</sequence>
<dbReference type="InterPro" id="IPR012338">
    <property type="entry name" value="Beta-lactam/transpept-like"/>
</dbReference>
<dbReference type="InterPro" id="IPR001466">
    <property type="entry name" value="Beta-lactam-related"/>
</dbReference>
<dbReference type="Gene3D" id="3.40.710.10">
    <property type="entry name" value="DD-peptidase/beta-lactamase superfamily"/>
    <property type="match status" value="1"/>
</dbReference>
<organism evidence="3 4">
    <name type="scientific">Gordonia iterans</name>
    <dbReference type="NCBI Taxonomy" id="1004901"/>
    <lineage>
        <taxon>Bacteria</taxon>
        <taxon>Bacillati</taxon>
        <taxon>Actinomycetota</taxon>
        <taxon>Actinomycetes</taxon>
        <taxon>Mycobacteriales</taxon>
        <taxon>Gordoniaceae</taxon>
        <taxon>Gordonia</taxon>
    </lineage>
</organism>
<proteinExistence type="predicted"/>
<keyword evidence="1" id="KW-0732">Signal</keyword>
<name>A0A2S0KIA6_9ACTN</name>
<dbReference type="OrthoDB" id="9814204at2"/>
<dbReference type="InterPro" id="IPR050789">
    <property type="entry name" value="Diverse_Enzym_Activities"/>
</dbReference>
<feature type="chain" id="PRO_5015763766" description="Beta-lactamase-related domain-containing protein" evidence="1">
    <location>
        <begin position="34"/>
        <end position="375"/>
    </location>
</feature>
<evidence type="ECO:0000259" key="2">
    <source>
        <dbReference type="Pfam" id="PF00144"/>
    </source>
</evidence>
<feature type="domain" description="Beta-lactamase-related" evidence="2">
    <location>
        <begin position="71"/>
        <end position="337"/>
    </location>
</feature>
<reference evidence="3 4" key="1">
    <citation type="submission" date="2018-03" db="EMBL/GenBank/DDBJ databases">
        <title>Characteristics and genome of n-alkane degrading marine bacteria Gordonia iterans isolated from crude oil contaminated in Tae-an, South Korea.</title>
        <authorList>
            <person name="Lee S.-S."/>
            <person name="Kim H."/>
        </authorList>
    </citation>
    <scope>NUCLEOTIDE SEQUENCE [LARGE SCALE GENOMIC DNA]</scope>
    <source>
        <strain evidence="3 4">Co17</strain>
    </source>
</reference>
<dbReference type="KEGG" id="git:C6V83_15315"/>
<dbReference type="Pfam" id="PF00144">
    <property type="entry name" value="Beta-lactamase"/>
    <property type="match status" value="1"/>
</dbReference>
<dbReference type="AlphaFoldDB" id="A0A2S0KIA6"/>
<dbReference type="EMBL" id="CP027433">
    <property type="protein sequence ID" value="AVM01409.1"/>
    <property type="molecule type" value="Genomic_DNA"/>
</dbReference>
<feature type="signal peptide" evidence="1">
    <location>
        <begin position="1"/>
        <end position="33"/>
    </location>
</feature>
<dbReference type="PANTHER" id="PTHR43283">
    <property type="entry name" value="BETA-LACTAMASE-RELATED"/>
    <property type="match status" value="1"/>
</dbReference>
<dbReference type="SUPFAM" id="SSF56601">
    <property type="entry name" value="beta-lactamase/transpeptidase-like"/>
    <property type="match status" value="1"/>
</dbReference>
<gene>
    <name evidence="3" type="ORF">C6V83_15315</name>
</gene>